<evidence type="ECO:0000256" key="1">
    <source>
        <dbReference type="SAM" id="MobiDB-lite"/>
    </source>
</evidence>
<dbReference type="PANTHER" id="PTHR31302:SF20">
    <property type="entry name" value="CONSERVED PROTEIN"/>
    <property type="match status" value="1"/>
</dbReference>
<dbReference type="Proteomes" id="UP000028492">
    <property type="component" value="Chromosome"/>
</dbReference>
<reference evidence="3 4" key="1">
    <citation type="journal article" date="2014" name="J. Biotechnol.">
        <title>Complete genome sequence of the actinobacterium Amycolatopsis japonica MG417-CF17(T) (=DSM 44213T) producing (S,S)-N,N'-ethylenediaminedisuccinic acid.</title>
        <authorList>
            <person name="Stegmann E."/>
            <person name="Albersmeier A."/>
            <person name="Spohn M."/>
            <person name="Gert H."/>
            <person name="Weber T."/>
            <person name="Wohlleben W."/>
            <person name="Kalinowski J."/>
            <person name="Ruckert C."/>
        </authorList>
    </citation>
    <scope>NUCLEOTIDE SEQUENCE [LARGE SCALE GENOMIC DNA]</scope>
    <source>
        <strain evidence="4">MG417-CF17 (DSM 44213)</strain>
    </source>
</reference>
<dbReference type="Pfam" id="PF00149">
    <property type="entry name" value="Metallophos"/>
    <property type="match status" value="1"/>
</dbReference>
<evidence type="ECO:0000313" key="3">
    <source>
        <dbReference type="EMBL" id="AIG80743.1"/>
    </source>
</evidence>
<dbReference type="EMBL" id="CP008953">
    <property type="protein sequence ID" value="AIG80743.1"/>
    <property type="molecule type" value="Genomic_DNA"/>
</dbReference>
<dbReference type="KEGG" id="aja:AJAP_39815"/>
<accession>A0A075V5W1</accession>
<feature type="domain" description="Calcineurin-like phosphoesterase" evidence="2">
    <location>
        <begin position="72"/>
        <end position="257"/>
    </location>
</feature>
<gene>
    <name evidence="3" type="ORF">AJAP_39815</name>
</gene>
<dbReference type="AlphaFoldDB" id="A0A075V5W1"/>
<dbReference type="SUPFAM" id="SSF56300">
    <property type="entry name" value="Metallo-dependent phosphatases"/>
    <property type="match status" value="1"/>
</dbReference>
<dbReference type="Gene3D" id="3.60.21.10">
    <property type="match status" value="1"/>
</dbReference>
<keyword evidence="4" id="KW-1185">Reference proteome</keyword>
<dbReference type="STRING" id="208439.AJAP_39815"/>
<dbReference type="GO" id="GO:0016020">
    <property type="term" value="C:membrane"/>
    <property type="evidence" value="ECO:0007669"/>
    <property type="project" value="GOC"/>
</dbReference>
<dbReference type="InterPro" id="IPR029052">
    <property type="entry name" value="Metallo-depent_PP-like"/>
</dbReference>
<name>A0A075V5W1_9PSEU</name>
<evidence type="ECO:0000259" key="2">
    <source>
        <dbReference type="Pfam" id="PF00149"/>
    </source>
</evidence>
<feature type="region of interest" description="Disordered" evidence="1">
    <location>
        <begin position="319"/>
        <end position="341"/>
    </location>
</feature>
<evidence type="ECO:0000313" key="4">
    <source>
        <dbReference type="Proteomes" id="UP000028492"/>
    </source>
</evidence>
<dbReference type="InterPro" id="IPR004843">
    <property type="entry name" value="Calcineurin-like_PHP"/>
</dbReference>
<dbReference type="GO" id="GO:0009245">
    <property type="term" value="P:lipid A biosynthetic process"/>
    <property type="evidence" value="ECO:0007669"/>
    <property type="project" value="TreeGrafter"/>
</dbReference>
<sequence>MGANDHHRRARKLDIVSTLSNKSTSGATVRRLAVGTVALGAATLGYAVGIERRRWTLRTAELPVLAAGAKPFTILHISDLHMLPGHVSKQRWVAALDELEPDLVVNTGDNLSHHQAVPSVLRALGPLLDRPGVFIFGSNDYYAPKPKNPARYLMPKGKKKRIHGEHLPWRDLRAAFVEHGWNDLTHVRRTIEVADQYVFTAGVDDAHLHRDRYADIAGPVDTAAAVRIGVTHSPEPRVLDEFAGDGYDLVLAGHTHGGQLRVPGYGALVTNCELDRTRARGASRWGAQMWLHVSAGLGTSPYAPARFACPPEASLLTLVPRGTTSENHRKAAPRKARNTVR</sequence>
<dbReference type="HOGENOM" id="CLU_025443_4_0_11"/>
<protein>
    <submittedName>
        <fullName evidence="3">Conserved putative membrane protein</fullName>
    </submittedName>
</protein>
<dbReference type="GO" id="GO:0008758">
    <property type="term" value="F:UDP-2,3-diacylglucosamine hydrolase activity"/>
    <property type="evidence" value="ECO:0007669"/>
    <property type="project" value="TreeGrafter"/>
</dbReference>
<proteinExistence type="predicted"/>
<dbReference type="PANTHER" id="PTHR31302">
    <property type="entry name" value="TRANSMEMBRANE PROTEIN WITH METALLOPHOSPHOESTERASE DOMAIN-RELATED"/>
    <property type="match status" value="1"/>
</dbReference>
<dbReference type="InterPro" id="IPR051158">
    <property type="entry name" value="Metallophosphoesterase_sf"/>
</dbReference>
<feature type="compositionally biased region" description="Basic residues" evidence="1">
    <location>
        <begin position="330"/>
        <end position="341"/>
    </location>
</feature>
<organism evidence="3 4">
    <name type="scientific">Amycolatopsis japonica</name>
    <dbReference type="NCBI Taxonomy" id="208439"/>
    <lineage>
        <taxon>Bacteria</taxon>
        <taxon>Bacillati</taxon>
        <taxon>Actinomycetota</taxon>
        <taxon>Actinomycetes</taxon>
        <taxon>Pseudonocardiales</taxon>
        <taxon>Pseudonocardiaceae</taxon>
        <taxon>Amycolatopsis</taxon>
        <taxon>Amycolatopsis japonica group</taxon>
    </lineage>
</organism>
<dbReference type="eggNOG" id="COG1408">
    <property type="taxonomic scope" value="Bacteria"/>
</dbReference>